<dbReference type="GO" id="GO:0030001">
    <property type="term" value="P:metal ion transport"/>
    <property type="evidence" value="ECO:0007669"/>
    <property type="project" value="UniProtKB-ARBA"/>
</dbReference>
<dbReference type="EMBL" id="JXTH01000016">
    <property type="protein sequence ID" value="KIQ94740.1"/>
    <property type="molecule type" value="Genomic_DNA"/>
</dbReference>
<protein>
    <submittedName>
        <fullName evidence="9">Ktr system potassium uptake protein B</fullName>
    </submittedName>
</protein>
<evidence type="ECO:0000256" key="5">
    <source>
        <dbReference type="ARBA" id="ARBA00022989"/>
    </source>
</evidence>
<evidence type="ECO:0000256" key="1">
    <source>
        <dbReference type="ARBA" id="ARBA00004651"/>
    </source>
</evidence>
<keyword evidence="3" id="KW-1003">Cell membrane</keyword>
<evidence type="ECO:0000256" key="6">
    <source>
        <dbReference type="ARBA" id="ARBA00023065"/>
    </source>
</evidence>
<evidence type="ECO:0000256" key="4">
    <source>
        <dbReference type="ARBA" id="ARBA00022692"/>
    </source>
</evidence>
<evidence type="ECO:0000256" key="7">
    <source>
        <dbReference type="ARBA" id="ARBA00023136"/>
    </source>
</evidence>
<accession>A0A0D0RZD5</accession>
<organism evidence="9 10">
    <name type="scientific">Anoxybacillus thermarum</name>
    <dbReference type="NCBI Taxonomy" id="404937"/>
    <lineage>
        <taxon>Bacteria</taxon>
        <taxon>Bacillati</taxon>
        <taxon>Bacillota</taxon>
        <taxon>Bacilli</taxon>
        <taxon>Bacillales</taxon>
        <taxon>Anoxybacillaceae</taxon>
        <taxon>Anoxybacillus</taxon>
    </lineage>
</organism>
<keyword evidence="5 8" id="KW-1133">Transmembrane helix</keyword>
<sequence>MIKTLKLTPLQLLACMFLFLVVVGGVLLKLPIATEKEISWIDAFFLSTSAATVTGLAPIDPSSTFTVFGEVVLMVLIQVGGLGIMTFAVLVVIVLGKKSG</sequence>
<evidence type="ECO:0000313" key="9">
    <source>
        <dbReference type="EMBL" id="KIQ94740.1"/>
    </source>
</evidence>
<feature type="transmembrane region" description="Helical" evidence="8">
    <location>
        <begin position="12"/>
        <end position="32"/>
    </location>
</feature>
<keyword evidence="2" id="KW-0813">Transport</keyword>
<dbReference type="GO" id="GO:0008324">
    <property type="term" value="F:monoatomic cation transmembrane transporter activity"/>
    <property type="evidence" value="ECO:0007669"/>
    <property type="project" value="InterPro"/>
</dbReference>
<evidence type="ECO:0000256" key="2">
    <source>
        <dbReference type="ARBA" id="ARBA00022448"/>
    </source>
</evidence>
<dbReference type="PATRIC" id="fig|404937.3.peg.1154"/>
<keyword evidence="7 8" id="KW-0472">Membrane</keyword>
<keyword evidence="10" id="KW-1185">Reference proteome</keyword>
<dbReference type="AlphaFoldDB" id="A0A0D0RZD5"/>
<dbReference type="InterPro" id="IPR003445">
    <property type="entry name" value="Cat_transpt"/>
</dbReference>
<dbReference type="Pfam" id="PF02386">
    <property type="entry name" value="TrkH"/>
    <property type="match status" value="1"/>
</dbReference>
<evidence type="ECO:0000313" key="10">
    <source>
        <dbReference type="Proteomes" id="UP000032102"/>
    </source>
</evidence>
<evidence type="ECO:0000256" key="3">
    <source>
        <dbReference type="ARBA" id="ARBA00022475"/>
    </source>
</evidence>
<dbReference type="PANTHER" id="PTHR32024">
    <property type="entry name" value="TRK SYSTEM POTASSIUM UPTAKE PROTEIN TRKG-RELATED"/>
    <property type="match status" value="1"/>
</dbReference>
<keyword evidence="6" id="KW-0406">Ion transport</keyword>
<proteinExistence type="predicted"/>
<feature type="transmembrane region" description="Helical" evidence="8">
    <location>
        <begin position="38"/>
        <end position="59"/>
    </location>
</feature>
<dbReference type="GO" id="GO:0005886">
    <property type="term" value="C:plasma membrane"/>
    <property type="evidence" value="ECO:0007669"/>
    <property type="project" value="UniProtKB-SubCell"/>
</dbReference>
<evidence type="ECO:0000256" key="8">
    <source>
        <dbReference type="SAM" id="Phobius"/>
    </source>
</evidence>
<keyword evidence="4 8" id="KW-0812">Transmembrane</keyword>
<feature type="transmembrane region" description="Helical" evidence="8">
    <location>
        <begin position="71"/>
        <end position="95"/>
    </location>
</feature>
<dbReference type="PANTHER" id="PTHR32024:SF1">
    <property type="entry name" value="KTR SYSTEM POTASSIUM UPTAKE PROTEIN B"/>
    <property type="match status" value="1"/>
</dbReference>
<name>A0A0D0RZD5_9BACL</name>
<gene>
    <name evidence="9" type="ORF">LH47_01110</name>
</gene>
<dbReference type="Proteomes" id="UP000032102">
    <property type="component" value="Unassembled WGS sequence"/>
</dbReference>
<comment type="caution">
    <text evidence="9">The sequence shown here is derived from an EMBL/GenBank/DDBJ whole genome shotgun (WGS) entry which is preliminary data.</text>
</comment>
<reference evidence="9 10" key="1">
    <citation type="submission" date="2015-01" db="EMBL/GenBank/DDBJ databases">
        <title>Draft genome of Anoxybacillus thermarum strain AF/04.</title>
        <authorList>
            <person name="Poli A."/>
            <person name="Nicolaus B."/>
            <person name="Chan K.-G."/>
            <person name="Kahar U.M."/>
            <person name="Yaakob A.S."/>
            <person name="Chan C.S."/>
            <person name="Goh K.M."/>
        </authorList>
    </citation>
    <scope>NUCLEOTIDE SEQUENCE [LARGE SCALE GENOMIC DNA]</scope>
    <source>
        <strain evidence="9 10">AF/04</strain>
    </source>
</reference>
<comment type="subcellular location">
    <subcellularLocation>
        <location evidence="1">Cell membrane</location>
        <topology evidence="1">Multi-pass membrane protein</topology>
    </subcellularLocation>
</comment>